<dbReference type="Proteomes" id="UP000245698">
    <property type="component" value="Unassembled WGS sequence"/>
</dbReference>
<accession>A0A2P9ATT0</accession>
<name>A0A2P9ATT0_9HYPH</name>
<sequence>MPNFELLKESWRRSLVRLGSVIGDCMEADLKFGIYRFNTAEWHSYGCRLVRGLVPSE</sequence>
<proteinExistence type="predicted"/>
<reference evidence="2" key="1">
    <citation type="submission" date="2016-12" db="EMBL/GenBank/DDBJ databases">
        <authorList>
            <person name="Brunel B."/>
        </authorList>
    </citation>
    <scope>NUCLEOTIDE SEQUENCE [LARGE SCALE GENOMIC DNA]</scope>
</reference>
<keyword evidence="2" id="KW-1185">Reference proteome</keyword>
<protein>
    <submittedName>
        <fullName evidence="1">Uncharacterized protein</fullName>
    </submittedName>
</protein>
<evidence type="ECO:0000313" key="2">
    <source>
        <dbReference type="Proteomes" id="UP000245698"/>
    </source>
</evidence>
<gene>
    <name evidence="1" type="ORF">BQ8482_480066</name>
</gene>
<organism evidence="1 2">
    <name type="scientific">Mesorhizobium delmotii</name>
    <dbReference type="NCBI Taxonomy" id="1631247"/>
    <lineage>
        <taxon>Bacteria</taxon>
        <taxon>Pseudomonadati</taxon>
        <taxon>Pseudomonadota</taxon>
        <taxon>Alphaproteobacteria</taxon>
        <taxon>Hyphomicrobiales</taxon>
        <taxon>Phyllobacteriaceae</taxon>
        <taxon>Mesorhizobium</taxon>
    </lineage>
</organism>
<evidence type="ECO:0000313" key="1">
    <source>
        <dbReference type="EMBL" id="SJM34583.1"/>
    </source>
</evidence>
<dbReference type="AlphaFoldDB" id="A0A2P9ATT0"/>
<dbReference type="EMBL" id="FUIG01000057">
    <property type="protein sequence ID" value="SJM34583.1"/>
    <property type="molecule type" value="Genomic_DNA"/>
</dbReference>